<dbReference type="Proteomes" id="UP001062846">
    <property type="component" value="Chromosome 1"/>
</dbReference>
<protein>
    <submittedName>
        <fullName evidence="1">Uncharacterized protein</fullName>
    </submittedName>
</protein>
<sequence length="81" mass="8937">MGFDLGWLSARGSALKAAEERVALRPEIQNLSTQVESTRQHLTDLELKLAQARHYDAELASTTLNLTDLNPNELVFGELAS</sequence>
<accession>A0ACC0Q3T9</accession>
<organism evidence="1 2">
    <name type="scientific">Rhododendron molle</name>
    <name type="common">Chinese azalea</name>
    <name type="synonym">Azalea mollis</name>
    <dbReference type="NCBI Taxonomy" id="49168"/>
    <lineage>
        <taxon>Eukaryota</taxon>
        <taxon>Viridiplantae</taxon>
        <taxon>Streptophyta</taxon>
        <taxon>Embryophyta</taxon>
        <taxon>Tracheophyta</taxon>
        <taxon>Spermatophyta</taxon>
        <taxon>Magnoliopsida</taxon>
        <taxon>eudicotyledons</taxon>
        <taxon>Gunneridae</taxon>
        <taxon>Pentapetalae</taxon>
        <taxon>asterids</taxon>
        <taxon>Ericales</taxon>
        <taxon>Ericaceae</taxon>
        <taxon>Ericoideae</taxon>
        <taxon>Rhodoreae</taxon>
        <taxon>Rhododendron</taxon>
    </lineage>
</organism>
<name>A0ACC0Q3T9_RHOML</name>
<evidence type="ECO:0000313" key="1">
    <source>
        <dbReference type="EMBL" id="KAI8571929.1"/>
    </source>
</evidence>
<reference evidence="1" key="1">
    <citation type="submission" date="2022-02" db="EMBL/GenBank/DDBJ databases">
        <title>Plant Genome Project.</title>
        <authorList>
            <person name="Zhang R.-G."/>
        </authorList>
    </citation>
    <scope>NUCLEOTIDE SEQUENCE</scope>
    <source>
        <strain evidence="1">AT1</strain>
    </source>
</reference>
<keyword evidence="2" id="KW-1185">Reference proteome</keyword>
<proteinExistence type="predicted"/>
<dbReference type="EMBL" id="CM046388">
    <property type="protein sequence ID" value="KAI8571929.1"/>
    <property type="molecule type" value="Genomic_DNA"/>
</dbReference>
<comment type="caution">
    <text evidence="1">The sequence shown here is derived from an EMBL/GenBank/DDBJ whole genome shotgun (WGS) entry which is preliminary data.</text>
</comment>
<evidence type="ECO:0000313" key="2">
    <source>
        <dbReference type="Proteomes" id="UP001062846"/>
    </source>
</evidence>
<gene>
    <name evidence="1" type="ORF">RHMOL_Rhmol01G0158900</name>
</gene>